<evidence type="ECO:0000256" key="4">
    <source>
        <dbReference type="ARBA" id="ARBA00022833"/>
    </source>
</evidence>
<dbReference type="GO" id="GO:0030198">
    <property type="term" value="P:extracellular matrix organization"/>
    <property type="evidence" value="ECO:0007669"/>
    <property type="project" value="TreeGrafter"/>
</dbReference>
<proteinExistence type="predicted"/>
<organism evidence="7 8">
    <name type="scientific">Dyella choica</name>
    <dbReference type="NCBI Taxonomy" id="1927959"/>
    <lineage>
        <taxon>Bacteria</taxon>
        <taxon>Pseudomonadati</taxon>
        <taxon>Pseudomonadota</taxon>
        <taxon>Gammaproteobacteria</taxon>
        <taxon>Lysobacterales</taxon>
        <taxon>Rhodanobacteraceae</taxon>
        <taxon>Dyella</taxon>
    </lineage>
</organism>
<keyword evidence="1 7" id="KW-0645">Protease</keyword>
<dbReference type="GO" id="GO:0004222">
    <property type="term" value="F:metalloendopeptidase activity"/>
    <property type="evidence" value="ECO:0007669"/>
    <property type="project" value="InterPro"/>
</dbReference>
<keyword evidence="4" id="KW-0862">Zinc</keyword>
<evidence type="ECO:0000313" key="8">
    <source>
        <dbReference type="Proteomes" id="UP000274358"/>
    </source>
</evidence>
<sequence>MNVIGTGDTLDMSSGTIYGANSDLFTVNGSGDTIENGTSSVTNIAGSNDTISYDGASSTVTVTGSSDTIGTANGVSHDTVSLSSGDKGDVINGSYDTLNAANQVSFALNGNDDTVKGSDDQISLSGQGDIIDVSHATVDVSGDDSVTINGSDDKIVGGNGDSITVTGTDDTVDVSDSSVTIDGTNTGDYVSGSGDTGSNWDDPTGSGGYIDPGAGYYGYGLTRWQNRDPGAAKIAAAEHSDSVYEGAKWADKTITWSFASAGNGFSDAISDVAERAAIEQAFQSWAKASGLNFDEVAAGNAADIEVGFSHLNPASTNEIGLTKYGKKKGVLTGTQAKLEDPNEAPLAANASGQLAYANTDATFEQVALHEIGHALGLADTDAAGSVMNAVLNADNQGLSTTDIANVQGLYANVSASSGAVSLSQVHRLVQAMSTFDAGEQGVDLSPMPETYLLKEPMLASRFSHAHAA</sequence>
<dbReference type="GO" id="GO:0006508">
    <property type="term" value="P:proteolysis"/>
    <property type="evidence" value="ECO:0007669"/>
    <property type="project" value="UniProtKB-KW"/>
</dbReference>
<dbReference type="InterPro" id="IPR021190">
    <property type="entry name" value="Pept_M10A"/>
</dbReference>
<evidence type="ECO:0000256" key="5">
    <source>
        <dbReference type="SAM" id="MobiDB-lite"/>
    </source>
</evidence>
<comment type="caution">
    <text evidence="7">The sequence shown here is derived from an EMBL/GenBank/DDBJ whole genome shotgun (WGS) entry which is preliminary data.</text>
</comment>
<evidence type="ECO:0000259" key="6">
    <source>
        <dbReference type="SMART" id="SM00235"/>
    </source>
</evidence>
<feature type="domain" description="Peptidase metallopeptidase" evidence="6">
    <location>
        <begin position="245"/>
        <end position="412"/>
    </location>
</feature>
<dbReference type="Pfam" id="PF00413">
    <property type="entry name" value="Peptidase_M10"/>
    <property type="match status" value="1"/>
</dbReference>
<dbReference type="InterPro" id="IPR006026">
    <property type="entry name" value="Peptidase_Metallo"/>
</dbReference>
<dbReference type="PRINTS" id="PR00138">
    <property type="entry name" value="MATRIXIN"/>
</dbReference>
<evidence type="ECO:0000256" key="1">
    <source>
        <dbReference type="ARBA" id="ARBA00022670"/>
    </source>
</evidence>
<keyword evidence="2" id="KW-0479">Metal-binding</keyword>
<dbReference type="OrthoDB" id="28717at2"/>
<gene>
    <name evidence="7" type="ORF">EKH80_20840</name>
</gene>
<evidence type="ECO:0000313" key="7">
    <source>
        <dbReference type="EMBL" id="RUL70416.1"/>
    </source>
</evidence>
<dbReference type="EMBL" id="RYYV01000024">
    <property type="protein sequence ID" value="RUL70416.1"/>
    <property type="molecule type" value="Genomic_DNA"/>
</dbReference>
<accession>A0A3S0S7A8</accession>
<dbReference type="InterPro" id="IPR001818">
    <property type="entry name" value="Pept_M10_metallopeptidase"/>
</dbReference>
<reference evidence="7 8" key="1">
    <citation type="submission" date="2018-12" db="EMBL/GenBank/DDBJ databases">
        <title>Dyella dinghuensis sp. nov. DHOA06 and Dyella choica sp. nov. 4M-K27, isolated from forest soil.</title>
        <authorList>
            <person name="Qiu L.-H."/>
            <person name="Gao Z.-H."/>
        </authorList>
    </citation>
    <scope>NUCLEOTIDE SEQUENCE [LARGE SCALE GENOMIC DNA]</scope>
    <source>
        <strain evidence="7 8">4M-K27</strain>
    </source>
</reference>
<evidence type="ECO:0000256" key="2">
    <source>
        <dbReference type="ARBA" id="ARBA00022723"/>
    </source>
</evidence>
<dbReference type="GO" id="GO:0030574">
    <property type="term" value="P:collagen catabolic process"/>
    <property type="evidence" value="ECO:0007669"/>
    <property type="project" value="TreeGrafter"/>
</dbReference>
<dbReference type="PANTHER" id="PTHR10201:SF213">
    <property type="entry name" value="METALLOENDOPROTEINASE 2-MMP-LIKE"/>
    <property type="match status" value="1"/>
</dbReference>
<protein>
    <submittedName>
        <fullName evidence="7">Matrixin family metalloprotease</fullName>
    </submittedName>
</protein>
<keyword evidence="7" id="KW-0482">Metalloprotease</keyword>
<keyword evidence="8" id="KW-1185">Reference proteome</keyword>
<dbReference type="GO" id="GO:0031012">
    <property type="term" value="C:extracellular matrix"/>
    <property type="evidence" value="ECO:0007669"/>
    <property type="project" value="InterPro"/>
</dbReference>
<evidence type="ECO:0000256" key="3">
    <source>
        <dbReference type="ARBA" id="ARBA00022801"/>
    </source>
</evidence>
<dbReference type="InterPro" id="IPR024079">
    <property type="entry name" value="MetalloPept_cat_dom_sf"/>
</dbReference>
<name>A0A3S0S7A8_9GAMM</name>
<dbReference type="RefSeq" id="WP_126686726.1">
    <property type="nucleotide sequence ID" value="NZ_RYYV01000024.1"/>
</dbReference>
<dbReference type="GO" id="GO:0008270">
    <property type="term" value="F:zinc ion binding"/>
    <property type="evidence" value="ECO:0007669"/>
    <property type="project" value="InterPro"/>
</dbReference>
<dbReference type="Proteomes" id="UP000274358">
    <property type="component" value="Unassembled WGS sequence"/>
</dbReference>
<dbReference type="PANTHER" id="PTHR10201">
    <property type="entry name" value="MATRIX METALLOPROTEINASE"/>
    <property type="match status" value="1"/>
</dbReference>
<dbReference type="Gene3D" id="3.40.390.10">
    <property type="entry name" value="Collagenase (Catalytic Domain)"/>
    <property type="match status" value="1"/>
</dbReference>
<keyword evidence="3" id="KW-0378">Hydrolase</keyword>
<feature type="region of interest" description="Disordered" evidence="5">
    <location>
        <begin position="167"/>
        <end position="203"/>
    </location>
</feature>
<dbReference type="SUPFAM" id="SSF55486">
    <property type="entry name" value="Metalloproteases ('zincins'), catalytic domain"/>
    <property type="match status" value="1"/>
</dbReference>
<dbReference type="SMART" id="SM00235">
    <property type="entry name" value="ZnMc"/>
    <property type="match status" value="1"/>
</dbReference>
<dbReference type="AlphaFoldDB" id="A0A3S0S7A8"/>
<feature type="compositionally biased region" description="Low complexity" evidence="5">
    <location>
        <begin position="167"/>
        <end position="184"/>
    </location>
</feature>